<dbReference type="HOGENOM" id="CLU_1854497_0_0_1"/>
<dbReference type="EMBL" id="EAAA01001905">
    <property type="status" value="NOT_ANNOTATED_CDS"/>
    <property type="molecule type" value="Genomic_DNA"/>
</dbReference>
<sequence length="138" mass="16457">MAESLGKNSMERQQQLEELKRDLIKQSQEAKELQHKLKHFQLKPKQCENCSRLEEKLEEKILQIRLKEKTINDLQGIGRKMQLQLHQQYRQRVLKEKHRSEKHRMLCLRAGIKPISPVNCTTGCQMKKEGSYQQKHEL</sequence>
<proteinExistence type="predicted"/>
<protein>
    <submittedName>
        <fullName evidence="2">Uncharacterized protein</fullName>
    </submittedName>
</protein>
<dbReference type="Ensembl" id="ENSCINT00000001269.3">
    <property type="protein sequence ID" value="ENSCINP00000001269.3"/>
    <property type="gene ID" value="ENSCING00000000696.3"/>
</dbReference>
<dbReference type="InParanoid" id="F6QRC9"/>
<reference evidence="2" key="3">
    <citation type="submission" date="2025-08" db="UniProtKB">
        <authorList>
            <consortium name="Ensembl"/>
        </authorList>
    </citation>
    <scope>IDENTIFICATION</scope>
</reference>
<reference evidence="3" key="1">
    <citation type="journal article" date="2002" name="Science">
        <title>The draft genome of Ciona intestinalis: insights into chordate and vertebrate origins.</title>
        <authorList>
            <person name="Dehal P."/>
            <person name="Satou Y."/>
            <person name="Campbell R.K."/>
            <person name="Chapman J."/>
            <person name="Degnan B."/>
            <person name="De Tomaso A."/>
            <person name="Davidson B."/>
            <person name="Di Gregorio A."/>
            <person name="Gelpke M."/>
            <person name="Goodstein D.M."/>
            <person name="Harafuji N."/>
            <person name="Hastings K.E."/>
            <person name="Ho I."/>
            <person name="Hotta K."/>
            <person name="Huang W."/>
            <person name="Kawashima T."/>
            <person name="Lemaire P."/>
            <person name="Martinez D."/>
            <person name="Meinertzhagen I.A."/>
            <person name="Necula S."/>
            <person name="Nonaka M."/>
            <person name="Putnam N."/>
            <person name="Rash S."/>
            <person name="Saiga H."/>
            <person name="Satake M."/>
            <person name="Terry A."/>
            <person name="Yamada L."/>
            <person name="Wang H.G."/>
            <person name="Awazu S."/>
            <person name="Azumi K."/>
            <person name="Boore J."/>
            <person name="Branno M."/>
            <person name="Chin-Bow S."/>
            <person name="DeSantis R."/>
            <person name="Doyle S."/>
            <person name="Francino P."/>
            <person name="Keys D.N."/>
            <person name="Haga S."/>
            <person name="Hayashi H."/>
            <person name="Hino K."/>
            <person name="Imai K.S."/>
            <person name="Inaba K."/>
            <person name="Kano S."/>
            <person name="Kobayashi K."/>
            <person name="Kobayashi M."/>
            <person name="Lee B.I."/>
            <person name="Makabe K.W."/>
            <person name="Manohar C."/>
            <person name="Matassi G."/>
            <person name="Medina M."/>
            <person name="Mochizuki Y."/>
            <person name="Mount S."/>
            <person name="Morishita T."/>
            <person name="Miura S."/>
            <person name="Nakayama A."/>
            <person name="Nishizaka S."/>
            <person name="Nomoto H."/>
            <person name="Ohta F."/>
            <person name="Oishi K."/>
            <person name="Rigoutsos I."/>
            <person name="Sano M."/>
            <person name="Sasaki A."/>
            <person name="Sasakura Y."/>
            <person name="Shoguchi E."/>
            <person name="Shin-i T."/>
            <person name="Spagnuolo A."/>
            <person name="Stainier D."/>
            <person name="Suzuki M.M."/>
            <person name="Tassy O."/>
            <person name="Takatori N."/>
            <person name="Tokuoka M."/>
            <person name="Yagi K."/>
            <person name="Yoshizaki F."/>
            <person name="Wada S."/>
            <person name="Zhang C."/>
            <person name="Hyatt P.D."/>
            <person name="Larimer F."/>
            <person name="Detter C."/>
            <person name="Doggett N."/>
            <person name="Glavina T."/>
            <person name="Hawkins T."/>
            <person name="Richardson P."/>
            <person name="Lucas S."/>
            <person name="Kohara Y."/>
            <person name="Levine M."/>
            <person name="Satoh N."/>
            <person name="Rokhsar D.S."/>
        </authorList>
    </citation>
    <scope>NUCLEOTIDE SEQUENCE [LARGE SCALE GENOMIC DNA]</scope>
</reference>
<evidence type="ECO:0000313" key="3">
    <source>
        <dbReference type="Proteomes" id="UP000008144"/>
    </source>
</evidence>
<name>F6QRC9_CIOIN</name>
<feature type="region of interest" description="Disordered" evidence="1">
    <location>
        <begin position="1"/>
        <end position="21"/>
    </location>
</feature>
<reference evidence="2" key="2">
    <citation type="journal article" date="2008" name="Genome Biol.">
        <title>Improved genome assembly and evidence-based global gene model set for the chordate Ciona intestinalis: new insight into intron and operon populations.</title>
        <authorList>
            <person name="Satou Y."/>
            <person name="Mineta K."/>
            <person name="Ogasawara M."/>
            <person name="Sasakura Y."/>
            <person name="Shoguchi E."/>
            <person name="Ueno K."/>
            <person name="Yamada L."/>
            <person name="Matsumoto J."/>
            <person name="Wasserscheid J."/>
            <person name="Dewar K."/>
            <person name="Wiley G.B."/>
            <person name="Macmil S.L."/>
            <person name="Roe B.A."/>
            <person name="Zeller R.W."/>
            <person name="Hastings K.E."/>
            <person name="Lemaire P."/>
            <person name="Lindquist E."/>
            <person name="Endo T."/>
            <person name="Hotta K."/>
            <person name="Inaba K."/>
        </authorList>
    </citation>
    <scope>NUCLEOTIDE SEQUENCE [LARGE SCALE GENOMIC DNA]</scope>
    <source>
        <strain evidence="2">wild type</strain>
    </source>
</reference>
<accession>F6QRC9</accession>
<keyword evidence="3" id="KW-1185">Reference proteome</keyword>
<dbReference type="Proteomes" id="UP000008144">
    <property type="component" value="Chromosome 4"/>
</dbReference>
<evidence type="ECO:0000313" key="2">
    <source>
        <dbReference type="Ensembl" id="ENSCINP00000001269.3"/>
    </source>
</evidence>
<evidence type="ECO:0000256" key="1">
    <source>
        <dbReference type="SAM" id="MobiDB-lite"/>
    </source>
</evidence>
<dbReference type="AlphaFoldDB" id="F6QRC9"/>
<organism evidence="2 3">
    <name type="scientific">Ciona intestinalis</name>
    <name type="common">Transparent sea squirt</name>
    <name type="synonym">Ascidia intestinalis</name>
    <dbReference type="NCBI Taxonomy" id="7719"/>
    <lineage>
        <taxon>Eukaryota</taxon>
        <taxon>Metazoa</taxon>
        <taxon>Chordata</taxon>
        <taxon>Tunicata</taxon>
        <taxon>Ascidiacea</taxon>
        <taxon>Phlebobranchia</taxon>
        <taxon>Cionidae</taxon>
        <taxon>Ciona</taxon>
    </lineage>
</organism>
<reference evidence="2" key="4">
    <citation type="submission" date="2025-09" db="UniProtKB">
        <authorList>
            <consortium name="Ensembl"/>
        </authorList>
    </citation>
    <scope>IDENTIFICATION</scope>
</reference>